<feature type="binding site" evidence="14">
    <location>
        <position position="435"/>
    </location>
    <ligand>
        <name>Zn(2+)</name>
        <dbReference type="ChEBI" id="CHEBI:29105"/>
    </ligand>
</feature>
<feature type="binding site" evidence="14">
    <location>
        <begin position="30"/>
        <end position="34"/>
    </location>
    <ligand>
        <name>NAD(+)</name>
        <dbReference type="ChEBI" id="CHEBI:57540"/>
    </ligand>
</feature>
<dbReference type="SMART" id="SM00292">
    <property type="entry name" value="BRCT"/>
    <property type="match status" value="1"/>
</dbReference>
<keyword evidence="5 14" id="KW-0235">DNA replication</keyword>
<dbReference type="Gene3D" id="1.10.287.610">
    <property type="entry name" value="Helix hairpin bin"/>
    <property type="match status" value="1"/>
</dbReference>
<dbReference type="SUPFAM" id="SSF47781">
    <property type="entry name" value="RuvA domain 2-like"/>
    <property type="match status" value="1"/>
</dbReference>
<dbReference type="InterPro" id="IPR001679">
    <property type="entry name" value="DNA_ligase"/>
</dbReference>
<dbReference type="InterPro" id="IPR004149">
    <property type="entry name" value="Znf_DNAligase_C4"/>
</dbReference>
<dbReference type="EC" id="6.5.1.2" evidence="2 14"/>
<keyword evidence="10 14" id="KW-0520">NAD</keyword>
<dbReference type="HAMAP" id="MF_01588">
    <property type="entry name" value="DNA_ligase_A"/>
    <property type="match status" value="1"/>
</dbReference>
<dbReference type="NCBIfam" id="TIGR00575">
    <property type="entry name" value="dnlj"/>
    <property type="match status" value="1"/>
</dbReference>
<dbReference type="Gene3D" id="1.10.150.20">
    <property type="entry name" value="5' to 3' exonuclease, C-terminal subdomain"/>
    <property type="match status" value="2"/>
</dbReference>
<feature type="binding site" evidence="14">
    <location>
        <position position="301"/>
    </location>
    <ligand>
        <name>NAD(+)</name>
        <dbReference type="ChEBI" id="CHEBI:57540"/>
    </ligand>
</feature>
<dbReference type="GO" id="GO:0003911">
    <property type="term" value="F:DNA ligase (NAD+) activity"/>
    <property type="evidence" value="ECO:0007669"/>
    <property type="project" value="UniProtKB-UniRule"/>
</dbReference>
<evidence type="ECO:0000256" key="11">
    <source>
        <dbReference type="ARBA" id="ARBA00023204"/>
    </source>
</evidence>
<dbReference type="SMART" id="SM00278">
    <property type="entry name" value="HhH1"/>
    <property type="match status" value="4"/>
</dbReference>
<dbReference type="GO" id="GO:0005829">
    <property type="term" value="C:cytosol"/>
    <property type="evidence" value="ECO:0007669"/>
    <property type="project" value="TreeGrafter"/>
</dbReference>
<evidence type="ECO:0000256" key="1">
    <source>
        <dbReference type="ARBA" id="ARBA00004067"/>
    </source>
</evidence>
<feature type="binding site" evidence="14">
    <location>
        <position position="152"/>
    </location>
    <ligand>
        <name>NAD(+)</name>
        <dbReference type="ChEBI" id="CHEBI:57540"/>
    </ligand>
</feature>
<evidence type="ECO:0000256" key="3">
    <source>
        <dbReference type="ARBA" id="ARBA00013308"/>
    </source>
</evidence>
<dbReference type="FunFam" id="1.10.150.20:FF:000007">
    <property type="entry name" value="DNA ligase"/>
    <property type="match status" value="1"/>
</dbReference>
<comment type="similarity">
    <text evidence="13 14">Belongs to the NAD-dependent DNA ligase family. LigA subfamily.</text>
</comment>
<feature type="binding site" evidence="14">
    <location>
        <position position="422"/>
    </location>
    <ligand>
        <name>Zn(2+)</name>
        <dbReference type="ChEBI" id="CHEBI:29105"/>
    </ligand>
</feature>
<protein>
    <recommendedName>
        <fullName evidence="3 14">DNA ligase</fullName>
        <ecNumber evidence="2 14">6.5.1.2</ecNumber>
    </recommendedName>
    <alternativeName>
        <fullName evidence="14">Polydeoxyribonucleotide synthase [NAD(+)]</fullName>
    </alternativeName>
</protein>
<dbReference type="SMART" id="SM00532">
    <property type="entry name" value="LIGANc"/>
    <property type="match status" value="1"/>
</dbReference>
<dbReference type="FunFam" id="2.40.50.140:FF:000012">
    <property type="entry name" value="DNA ligase"/>
    <property type="match status" value="1"/>
</dbReference>
<dbReference type="SUPFAM" id="SSF56091">
    <property type="entry name" value="DNA ligase/mRNA capping enzyme, catalytic domain"/>
    <property type="match status" value="1"/>
</dbReference>
<feature type="binding site" evidence="14">
    <location>
        <position position="186"/>
    </location>
    <ligand>
        <name>NAD(+)</name>
        <dbReference type="ChEBI" id="CHEBI:57540"/>
    </ligand>
</feature>
<gene>
    <name evidence="14 16" type="primary">ligA</name>
    <name evidence="16" type="ORF">ENJ67_02650</name>
</gene>
<dbReference type="InterPro" id="IPR041663">
    <property type="entry name" value="DisA/LigA_HHH"/>
</dbReference>
<evidence type="ECO:0000256" key="8">
    <source>
        <dbReference type="ARBA" id="ARBA00022833"/>
    </source>
</evidence>
<feature type="binding site" evidence="14">
    <location>
        <position position="419"/>
    </location>
    <ligand>
        <name>Zn(2+)</name>
        <dbReference type="ChEBI" id="CHEBI:29105"/>
    </ligand>
</feature>
<comment type="cofactor">
    <cofactor evidence="14">
        <name>Mg(2+)</name>
        <dbReference type="ChEBI" id="CHEBI:18420"/>
    </cofactor>
    <cofactor evidence="14">
        <name>Mn(2+)</name>
        <dbReference type="ChEBI" id="CHEBI:29035"/>
    </cofactor>
</comment>
<dbReference type="Pfam" id="PF03119">
    <property type="entry name" value="DNA_ligase_ZBD"/>
    <property type="match status" value="1"/>
</dbReference>
<comment type="caution">
    <text evidence="16">The sequence shown here is derived from an EMBL/GenBank/DDBJ whole genome shotgun (WGS) entry which is preliminary data.</text>
</comment>
<comment type="function">
    <text evidence="1 14">DNA ligase that catalyzes the formation of phosphodiester linkages between 5'-phosphoryl and 3'-hydroxyl groups in double-stranded DNA using NAD as a coenzyme and as the energy source for the reaction. It is essential for DNA replication and repair of damaged DNA.</text>
</comment>
<dbReference type="GO" id="GO:0003677">
    <property type="term" value="F:DNA binding"/>
    <property type="evidence" value="ECO:0007669"/>
    <property type="project" value="InterPro"/>
</dbReference>
<dbReference type="InterPro" id="IPR013839">
    <property type="entry name" value="DNAligase_adenylation"/>
</dbReference>
<dbReference type="InterPro" id="IPR003583">
    <property type="entry name" value="Hlx-hairpin-Hlx_DNA-bd_motif"/>
</dbReference>
<dbReference type="CDD" id="cd00114">
    <property type="entry name" value="LIGANc"/>
    <property type="match status" value="1"/>
</dbReference>
<name>A0A7C3FXT2_9BACT</name>
<keyword evidence="4 14" id="KW-0436">Ligase</keyword>
<evidence type="ECO:0000313" key="16">
    <source>
        <dbReference type="EMBL" id="HFB53611.1"/>
    </source>
</evidence>
<keyword evidence="9 14" id="KW-0460">Magnesium</keyword>
<dbReference type="GO" id="GO:0006281">
    <property type="term" value="P:DNA repair"/>
    <property type="evidence" value="ECO:0007669"/>
    <property type="project" value="UniProtKB-KW"/>
</dbReference>
<feature type="binding site" evidence="14">
    <location>
        <begin position="100"/>
        <end position="101"/>
    </location>
    <ligand>
        <name>NAD(+)</name>
        <dbReference type="ChEBI" id="CHEBI:57540"/>
    </ligand>
</feature>
<dbReference type="SUPFAM" id="SSF50249">
    <property type="entry name" value="Nucleic acid-binding proteins"/>
    <property type="match status" value="1"/>
</dbReference>
<dbReference type="Pfam" id="PF03120">
    <property type="entry name" value="OB_DNA_ligase"/>
    <property type="match status" value="1"/>
</dbReference>
<dbReference type="InterPro" id="IPR012340">
    <property type="entry name" value="NA-bd_OB-fold"/>
</dbReference>
<dbReference type="PANTHER" id="PTHR23389">
    <property type="entry name" value="CHROMOSOME TRANSMISSION FIDELITY FACTOR 18"/>
    <property type="match status" value="1"/>
</dbReference>
<feature type="domain" description="BRCT" evidence="15">
    <location>
        <begin position="595"/>
        <end position="670"/>
    </location>
</feature>
<feature type="binding site" evidence="14">
    <location>
        <position position="440"/>
    </location>
    <ligand>
        <name>Zn(2+)</name>
        <dbReference type="ChEBI" id="CHEBI:29105"/>
    </ligand>
</feature>
<proteinExistence type="inferred from homology"/>
<dbReference type="Gene3D" id="3.30.470.30">
    <property type="entry name" value="DNA ligase/mRNA capping enzyme"/>
    <property type="match status" value="1"/>
</dbReference>
<sequence length="670" mass="75871">MNNKEYKEAVEKLNLWAYHYYVLDDPIMTDEGYDKLYHEVVEYEEAHPDEILPNSPTKRVGDKVNENLNVDNHHQSFMIIEDNEIRTKVTKAKHLSRMWSLEDIFDAEGLRKWLEKTYRLDSNVTFYCEPKYDGASLNLIYENGVLREGITRGNGEEGELITQNVKTIRSIPLTIEHKELIEIRGEVVIFKDEFEKINKERLKKGEPPFANPRNAAAGSLRQLDPKITASRNLVFLPYGTGVDSLPHKLLSDKMSYIYELGFREPPLRAVTKGYDEIEAIYEQMKAERESYAMMLDGMVVKVNEIAAQIDMGYTVKVPRWAVAYKFPAVEKITTLKDIILQVGRTGVVTPVAVVEPTEIEGAVVERATLHNFDEIERMDIRIGDKVIILRSGDVIPKIVKVLTQERNGSEVKVERPKNCPVCGSELLQEEVLIKCQNLTCEARVVNSIIYFASKQCLNIDGLGNKIVEQLFNAGLVRSVVDLFDLNMEKLLELEGFKEKKAKNLLDAIESVKGCELWRFINALGIEHIGEVASKMIAQAFGLEYAHASKEELVTIDGIGDEMAESYLEFMRVNRETVEKLQAILNPVAPEQKEEAKENPFKGKTVVLTGTMSEPRPKIKEMLESLGAKVSGSVSKKTDYLIYGEDAGSKYDKAVSLGVATITEDEMREMI</sequence>
<feature type="binding site" evidence="14">
    <location>
        <position position="325"/>
    </location>
    <ligand>
        <name>NAD(+)</name>
        <dbReference type="ChEBI" id="CHEBI:57540"/>
    </ligand>
</feature>
<dbReference type="InterPro" id="IPR010994">
    <property type="entry name" value="RuvA_2-like"/>
</dbReference>
<evidence type="ECO:0000256" key="13">
    <source>
        <dbReference type="ARBA" id="ARBA00060881"/>
    </source>
</evidence>
<dbReference type="EMBL" id="DRNH01000142">
    <property type="protein sequence ID" value="HFB53611.1"/>
    <property type="molecule type" value="Genomic_DNA"/>
</dbReference>
<evidence type="ECO:0000256" key="10">
    <source>
        <dbReference type="ARBA" id="ARBA00023027"/>
    </source>
</evidence>
<dbReference type="NCBIfam" id="NF005932">
    <property type="entry name" value="PRK07956.1"/>
    <property type="match status" value="1"/>
</dbReference>
<dbReference type="AlphaFoldDB" id="A0A7C3FXT2"/>
<evidence type="ECO:0000256" key="9">
    <source>
        <dbReference type="ARBA" id="ARBA00022842"/>
    </source>
</evidence>
<keyword evidence="14" id="KW-0464">Manganese</keyword>
<dbReference type="InterPro" id="IPR036420">
    <property type="entry name" value="BRCT_dom_sf"/>
</dbReference>
<dbReference type="Pfam" id="PF14520">
    <property type="entry name" value="HHH_5"/>
    <property type="match status" value="1"/>
</dbReference>
<dbReference type="Pfam" id="PF01653">
    <property type="entry name" value="DNA_ligase_aden"/>
    <property type="match status" value="1"/>
</dbReference>
<evidence type="ECO:0000256" key="5">
    <source>
        <dbReference type="ARBA" id="ARBA00022705"/>
    </source>
</evidence>
<reference evidence="16" key="1">
    <citation type="journal article" date="2020" name="mSystems">
        <title>Genome- and Community-Level Interaction Insights into Carbon Utilization and Element Cycling Functions of Hydrothermarchaeota in Hydrothermal Sediment.</title>
        <authorList>
            <person name="Zhou Z."/>
            <person name="Liu Y."/>
            <person name="Xu W."/>
            <person name="Pan J."/>
            <person name="Luo Z.H."/>
            <person name="Li M."/>
        </authorList>
    </citation>
    <scope>NUCLEOTIDE SEQUENCE [LARGE SCALE GENOMIC DNA]</scope>
    <source>
        <strain evidence="16">HyVt-507</strain>
    </source>
</reference>
<dbReference type="Pfam" id="PF00533">
    <property type="entry name" value="BRCT"/>
    <property type="match status" value="1"/>
</dbReference>
<dbReference type="Gene3D" id="3.40.50.10190">
    <property type="entry name" value="BRCT domain"/>
    <property type="match status" value="1"/>
</dbReference>
<accession>A0A7C3FXT2</accession>
<dbReference type="Pfam" id="PF12826">
    <property type="entry name" value="HHH_2"/>
    <property type="match status" value="1"/>
</dbReference>
<evidence type="ECO:0000256" key="4">
    <source>
        <dbReference type="ARBA" id="ARBA00022598"/>
    </source>
</evidence>
<evidence type="ECO:0000259" key="15">
    <source>
        <dbReference type="PROSITE" id="PS50172"/>
    </source>
</evidence>
<dbReference type="SUPFAM" id="SSF52113">
    <property type="entry name" value="BRCT domain"/>
    <property type="match status" value="1"/>
</dbReference>
<feature type="active site" description="N6-AMP-lysine intermediate" evidence="14">
    <location>
        <position position="131"/>
    </location>
</feature>
<dbReference type="Proteomes" id="UP000886390">
    <property type="component" value="Unassembled WGS sequence"/>
</dbReference>
<dbReference type="InterPro" id="IPR001357">
    <property type="entry name" value="BRCT_dom"/>
</dbReference>
<evidence type="ECO:0000256" key="12">
    <source>
        <dbReference type="ARBA" id="ARBA00034005"/>
    </source>
</evidence>
<keyword evidence="6 14" id="KW-0479">Metal-binding</keyword>
<dbReference type="PANTHER" id="PTHR23389:SF9">
    <property type="entry name" value="DNA LIGASE"/>
    <property type="match status" value="1"/>
</dbReference>
<dbReference type="PIRSF" id="PIRSF001604">
    <property type="entry name" value="LigA"/>
    <property type="match status" value="1"/>
</dbReference>
<evidence type="ECO:0000256" key="6">
    <source>
        <dbReference type="ARBA" id="ARBA00022723"/>
    </source>
</evidence>
<dbReference type="GO" id="GO:0046872">
    <property type="term" value="F:metal ion binding"/>
    <property type="evidence" value="ECO:0007669"/>
    <property type="project" value="UniProtKB-KW"/>
</dbReference>
<dbReference type="CDD" id="cd17748">
    <property type="entry name" value="BRCT_DNA_ligase_like"/>
    <property type="match status" value="1"/>
</dbReference>
<evidence type="ECO:0000256" key="14">
    <source>
        <dbReference type="HAMAP-Rule" id="MF_01588"/>
    </source>
</evidence>
<evidence type="ECO:0000256" key="7">
    <source>
        <dbReference type="ARBA" id="ARBA00022763"/>
    </source>
</evidence>
<dbReference type="InterPro" id="IPR013840">
    <property type="entry name" value="DNAligase_N"/>
</dbReference>
<organism evidence="16">
    <name type="scientific">Sulfurimonas autotrophica</name>
    <dbReference type="NCBI Taxonomy" id="202747"/>
    <lineage>
        <taxon>Bacteria</taxon>
        <taxon>Pseudomonadati</taxon>
        <taxon>Campylobacterota</taxon>
        <taxon>Epsilonproteobacteria</taxon>
        <taxon>Campylobacterales</taxon>
        <taxon>Sulfurimonadaceae</taxon>
        <taxon>Sulfurimonas</taxon>
    </lineage>
</organism>
<evidence type="ECO:0000256" key="2">
    <source>
        <dbReference type="ARBA" id="ARBA00012722"/>
    </source>
</evidence>
<keyword evidence="11 14" id="KW-0234">DNA repair</keyword>
<keyword evidence="7 14" id="KW-0227">DNA damage</keyword>
<keyword evidence="8 14" id="KW-0862">Zinc</keyword>
<dbReference type="Gene3D" id="6.20.10.30">
    <property type="match status" value="1"/>
</dbReference>
<feature type="binding site" evidence="14">
    <location>
        <position position="129"/>
    </location>
    <ligand>
        <name>NAD(+)</name>
        <dbReference type="ChEBI" id="CHEBI:57540"/>
    </ligand>
</feature>
<dbReference type="PROSITE" id="PS50172">
    <property type="entry name" value="BRCT"/>
    <property type="match status" value="1"/>
</dbReference>
<dbReference type="InterPro" id="IPR004150">
    <property type="entry name" value="NAD_DNA_ligase_OB"/>
</dbReference>
<dbReference type="GO" id="GO:0006260">
    <property type="term" value="P:DNA replication"/>
    <property type="evidence" value="ECO:0007669"/>
    <property type="project" value="UniProtKB-KW"/>
</dbReference>
<dbReference type="Gene3D" id="2.40.50.140">
    <property type="entry name" value="Nucleic acid-binding proteins"/>
    <property type="match status" value="1"/>
</dbReference>
<comment type="catalytic activity">
    <reaction evidence="12 14">
        <text>NAD(+) + (deoxyribonucleotide)n-3'-hydroxyl + 5'-phospho-(deoxyribonucleotide)m = (deoxyribonucleotide)n+m + AMP + beta-nicotinamide D-nucleotide.</text>
        <dbReference type="EC" id="6.5.1.2"/>
    </reaction>
</comment>